<accession>A0ABS1P368</accession>
<dbReference type="EMBL" id="JAERRH010000006">
    <property type="protein sequence ID" value="MBL1106629.1"/>
    <property type="molecule type" value="Genomic_DNA"/>
</dbReference>
<sequence>MTLRAVLIGAQTFGLTGVNTDVDIMHGVLAKHGFTDIRAHVEEEATYGGITRALKQLCRDTRYGDGVVVYFSGHGALHGDLQYLVPVDIEQSTPDDFRGYVAAELTAAVRVLSRITSNVTSVLDSCHSGGAVRDADHEPGRWRLKSTVPPKVTHDDGLARAAALARHNAPLVPNVVRLSACPQHGTAFEAEIRPGAGRQGVFTAALAGVLDTPAAHEVPWSSLIARVRDRVKQRQPLQWPDAGGPSGRLPFSLEEHSDPDRLPLVRRDGRFVVPGGALFGLDRGDTLRMVFPRDGLGGDPEFLEATGRETEGGEPGDGTAATVPATVDMMEGGDAVLRTQPETDASTGGSPLSAELFTAELPPGSYALPLRVHDRRLVCVDGHGPVADALRRQLADCPRLAESREGDAFATVRLRNGTATVVNGDDLPFRKPWEATLSQLPSVTGLLEDLARGDRVRALRDPEGGALLAADVEVRFEIEVPARSGTWRTLPWADERLYDRDRYRVTVTNHSEEPLYFWVLGVGLSGRTTLVTNDQPSGYRIEPHGAPHRSARTTRPVKITWPADVPRLGARPETVHLLVGDRPMDLSVLTSAEARRASEATEPALKPLLQEVWGAFRDQVMEGSEEFHYCVRTVRAVALPHPREAGA</sequence>
<dbReference type="SUPFAM" id="SSF52129">
    <property type="entry name" value="Caspase-like"/>
    <property type="match status" value="1"/>
</dbReference>
<reference evidence="2 3" key="1">
    <citation type="submission" date="2021-01" db="EMBL/GenBank/DDBJ databases">
        <title>WGS of actinomycetes isolated from Thailand.</title>
        <authorList>
            <person name="Thawai C."/>
        </authorList>
    </citation>
    <scope>NUCLEOTIDE SEQUENCE [LARGE SCALE GENOMIC DNA]</scope>
    <source>
        <strain evidence="2 3">CH5-8</strain>
    </source>
</reference>
<dbReference type="PANTHER" id="PTHR48104:SF30">
    <property type="entry name" value="METACASPASE-1"/>
    <property type="match status" value="1"/>
</dbReference>
<dbReference type="InterPro" id="IPR029030">
    <property type="entry name" value="Caspase-like_dom_sf"/>
</dbReference>
<keyword evidence="3" id="KW-1185">Reference proteome</keyword>
<dbReference type="InterPro" id="IPR050452">
    <property type="entry name" value="Metacaspase"/>
</dbReference>
<proteinExistence type="predicted"/>
<dbReference type="Gene3D" id="3.40.50.1460">
    <property type="match status" value="1"/>
</dbReference>
<evidence type="ECO:0000259" key="1">
    <source>
        <dbReference type="Pfam" id="PF00656"/>
    </source>
</evidence>
<evidence type="ECO:0000313" key="3">
    <source>
        <dbReference type="Proteomes" id="UP000621386"/>
    </source>
</evidence>
<dbReference type="RefSeq" id="WP_201819390.1">
    <property type="nucleotide sequence ID" value="NZ_JAERRH010000006.1"/>
</dbReference>
<dbReference type="InterPro" id="IPR011600">
    <property type="entry name" value="Pept_C14_caspase"/>
</dbReference>
<gene>
    <name evidence="2" type="ORF">JK361_18825</name>
</gene>
<protein>
    <submittedName>
        <fullName evidence="2">Caspase family protein</fullName>
    </submittedName>
</protein>
<name>A0ABS1P368_9ACTN</name>
<organism evidence="2 3">
    <name type="scientific">Streptomyces musisoli</name>
    <dbReference type="NCBI Taxonomy" id="2802280"/>
    <lineage>
        <taxon>Bacteria</taxon>
        <taxon>Bacillati</taxon>
        <taxon>Actinomycetota</taxon>
        <taxon>Actinomycetes</taxon>
        <taxon>Kitasatosporales</taxon>
        <taxon>Streptomycetaceae</taxon>
        <taxon>Streptomyces</taxon>
    </lineage>
</organism>
<evidence type="ECO:0000313" key="2">
    <source>
        <dbReference type="EMBL" id="MBL1106629.1"/>
    </source>
</evidence>
<feature type="domain" description="Peptidase C14 caspase" evidence="1">
    <location>
        <begin position="4"/>
        <end position="235"/>
    </location>
</feature>
<dbReference type="Pfam" id="PF00656">
    <property type="entry name" value="Peptidase_C14"/>
    <property type="match status" value="1"/>
</dbReference>
<dbReference type="Proteomes" id="UP000621386">
    <property type="component" value="Unassembled WGS sequence"/>
</dbReference>
<comment type="caution">
    <text evidence="2">The sequence shown here is derived from an EMBL/GenBank/DDBJ whole genome shotgun (WGS) entry which is preliminary data.</text>
</comment>
<dbReference type="PANTHER" id="PTHR48104">
    <property type="entry name" value="METACASPASE-4"/>
    <property type="match status" value="1"/>
</dbReference>